<proteinExistence type="inferred from homology"/>
<comment type="cofactor">
    <cofactor evidence="1 15">
        <name>heme</name>
        <dbReference type="ChEBI" id="CHEBI:30413"/>
    </cofactor>
</comment>
<comment type="similarity">
    <text evidence="3 16">Belongs to the cytochrome P450 family.</text>
</comment>
<evidence type="ECO:0000256" key="7">
    <source>
        <dbReference type="ARBA" id="ARBA00022989"/>
    </source>
</evidence>
<evidence type="ECO:0000256" key="10">
    <source>
        <dbReference type="ARBA" id="ARBA00023033"/>
    </source>
</evidence>
<comment type="subcellular location">
    <subcellularLocation>
        <location evidence="2">Membrane</location>
        <topology evidence="2">Single-pass membrane protein</topology>
    </subcellularLocation>
</comment>
<evidence type="ECO:0000256" key="3">
    <source>
        <dbReference type="ARBA" id="ARBA00010617"/>
    </source>
</evidence>
<comment type="catalytic activity">
    <reaction evidence="12">
        <text>2-cis-(+)-abscisate + reduced [NADPH--hemoprotein reductase] + O2 = (+)-8'-hydroxyabscisate + oxidized [NADPH--hemoprotein reductase] + H2O + H(+)</text>
        <dbReference type="Rhea" id="RHEA:12897"/>
        <dbReference type="Rhea" id="RHEA-COMP:11964"/>
        <dbReference type="Rhea" id="RHEA-COMP:11965"/>
        <dbReference type="ChEBI" id="CHEBI:15377"/>
        <dbReference type="ChEBI" id="CHEBI:15378"/>
        <dbReference type="ChEBI" id="CHEBI:15379"/>
        <dbReference type="ChEBI" id="CHEBI:37569"/>
        <dbReference type="ChEBI" id="CHEBI:57618"/>
        <dbReference type="ChEBI" id="CHEBI:58210"/>
        <dbReference type="ChEBI" id="CHEBI:58490"/>
        <dbReference type="EC" id="1.14.14.137"/>
    </reaction>
</comment>
<keyword evidence="9 15" id="KW-0408">Iron</keyword>
<evidence type="ECO:0000313" key="18">
    <source>
        <dbReference type="EMBL" id="KAJ9674418.1"/>
    </source>
</evidence>
<gene>
    <name evidence="18" type="ORF">PVL29_023765</name>
</gene>
<evidence type="ECO:0000256" key="15">
    <source>
        <dbReference type="PIRSR" id="PIRSR602401-1"/>
    </source>
</evidence>
<dbReference type="Proteomes" id="UP001168098">
    <property type="component" value="Unassembled WGS sequence"/>
</dbReference>
<dbReference type="Gene3D" id="1.10.630.10">
    <property type="entry name" value="Cytochrome P450"/>
    <property type="match status" value="1"/>
</dbReference>
<dbReference type="SUPFAM" id="SSF48264">
    <property type="entry name" value="Cytochrome P450"/>
    <property type="match status" value="1"/>
</dbReference>
<evidence type="ECO:0000256" key="12">
    <source>
        <dbReference type="ARBA" id="ARBA00050609"/>
    </source>
</evidence>
<keyword evidence="6 15" id="KW-0479">Metal-binding</keyword>
<dbReference type="InterPro" id="IPR017972">
    <property type="entry name" value="Cyt_P450_CS"/>
</dbReference>
<dbReference type="PANTHER" id="PTHR24286">
    <property type="entry name" value="CYTOCHROME P450 26"/>
    <property type="match status" value="1"/>
</dbReference>
<dbReference type="Pfam" id="PF00067">
    <property type="entry name" value="p450"/>
    <property type="match status" value="1"/>
</dbReference>
<dbReference type="CDD" id="cd11043">
    <property type="entry name" value="CYP90-like"/>
    <property type="match status" value="1"/>
</dbReference>
<dbReference type="GO" id="GO:0010295">
    <property type="term" value="F:(+)-abscisic acid 8'-hydroxylase activity"/>
    <property type="evidence" value="ECO:0007669"/>
    <property type="project" value="UniProtKB-EC"/>
</dbReference>
<keyword evidence="10 16" id="KW-0503">Monooxygenase</keyword>
<keyword evidence="11 17" id="KW-0472">Membrane</keyword>
<evidence type="ECO:0000256" key="8">
    <source>
        <dbReference type="ARBA" id="ARBA00023002"/>
    </source>
</evidence>
<keyword evidence="5 17" id="KW-0812">Transmembrane</keyword>
<keyword evidence="7 17" id="KW-1133">Transmembrane helix</keyword>
<name>A0AA38YPS8_VITRO</name>
<sequence length="470" mass="53428">MEKPEFLAYVVIFLLALLFYILRREKREPKHRAKLPPGSLGWPYIGETLQLYSQDPNVFFAAKQKRYGEIFKTHILGCPCVMLASPEAARFVLVTQAHLFKPTYPKSKERLMGPSALFFHQGDYHNRLRKLVQGSLSPEAIRNLVADIEALAVSALDSWAGGCVINTFHEMKKFSFEVGILAIFGRLEAHYREELKKNYCIVDRGYNSFPTNIPGTPYKKALSARKRLSKILSELIGERKEKRLADKDLLGSLLNSKDEKGETLTNDQIADNIIGVLFAAQDTTASVMTWILKYLHDDPKLLEAVKAEQKAINKSNEEGNRPLTWSQTRNMPVTHKVILESLRMASIISFTFREAVADVEFKGYLIPKGWKVMPLFRNIHHDPKFFPDPQKFDPSRFEVAPKPNTFVPFGNGVHACPGNELAKLEMLIMTHHLVTKFRWEVVGFQSGIQYGPFPVPVNGLPARLWKQSTT</sequence>
<evidence type="ECO:0000256" key="17">
    <source>
        <dbReference type="SAM" id="Phobius"/>
    </source>
</evidence>
<dbReference type="GO" id="GO:0016125">
    <property type="term" value="P:sterol metabolic process"/>
    <property type="evidence" value="ECO:0007669"/>
    <property type="project" value="TreeGrafter"/>
</dbReference>
<organism evidence="18 19">
    <name type="scientific">Vitis rotundifolia</name>
    <name type="common">Muscadine grape</name>
    <dbReference type="NCBI Taxonomy" id="103349"/>
    <lineage>
        <taxon>Eukaryota</taxon>
        <taxon>Viridiplantae</taxon>
        <taxon>Streptophyta</taxon>
        <taxon>Embryophyta</taxon>
        <taxon>Tracheophyta</taxon>
        <taxon>Spermatophyta</taxon>
        <taxon>Magnoliopsida</taxon>
        <taxon>eudicotyledons</taxon>
        <taxon>Gunneridae</taxon>
        <taxon>Pentapetalae</taxon>
        <taxon>rosids</taxon>
        <taxon>Vitales</taxon>
        <taxon>Vitaceae</taxon>
        <taxon>Viteae</taxon>
        <taxon>Vitis</taxon>
    </lineage>
</organism>
<keyword evidence="8 16" id="KW-0560">Oxidoreductase</keyword>
<dbReference type="PRINTS" id="PR00463">
    <property type="entry name" value="EP450I"/>
</dbReference>
<comment type="pathway">
    <text evidence="13">Plant hormone degradation; abscisic acid degradation.</text>
</comment>
<dbReference type="InterPro" id="IPR002401">
    <property type="entry name" value="Cyt_P450_E_grp-I"/>
</dbReference>
<dbReference type="GO" id="GO:0005506">
    <property type="term" value="F:iron ion binding"/>
    <property type="evidence" value="ECO:0007669"/>
    <property type="project" value="InterPro"/>
</dbReference>
<evidence type="ECO:0000256" key="2">
    <source>
        <dbReference type="ARBA" id="ARBA00004167"/>
    </source>
</evidence>
<dbReference type="EC" id="1.14.14.137" evidence="14"/>
<dbReference type="InterPro" id="IPR036396">
    <property type="entry name" value="Cyt_P450_sf"/>
</dbReference>
<dbReference type="GO" id="GO:0020037">
    <property type="term" value="F:heme binding"/>
    <property type="evidence" value="ECO:0007669"/>
    <property type="project" value="InterPro"/>
</dbReference>
<dbReference type="InterPro" id="IPR001128">
    <property type="entry name" value="Cyt_P450"/>
</dbReference>
<evidence type="ECO:0000256" key="16">
    <source>
        <dbReference type="RuleBase" id="RU000461"/>
    </source>
</evidence>
<comment type="caution">
    <text evidence="18">The sequence shown here is derived from an EMBL/GenBank/DDBJ whole genome shotgun (WGS) entry which is preliminary data.</text>
</comment>
<evidence type="ECO:0000256" key="14">
    <source>
        <dbReference type="ARBA" id="ARBA00066338"/>
    </source>
</evidence>
<dbReference type="PANTHER" id="PTHR24286:SF376">
    <property type="entry name" value="ABSCISIC ACID 8'-HYDROXYLASE 4"/>
    <property type="match status" value="1"/>
</dbReference>
<dbReference type="AlphaFoldDB" id="A0AA38YPS8"/>
<evidence type="ECO:0000256" key="4">
    <source>
        <dbReference type="ARBA" id="ARBA00022617"/>
    </source>
</evidence>
<feature type="transmembrane region" description="Helical" evidence="17">
    <location>
        <begin position="6"/>
        <end position="22"/>
    </location>
</feature>
<reference evidence="18 19" key="1">
    <citation type="journal article" date="2023" name="BMC Biotechnol.">
        <title>Vitis rotundifolia cv Carlos genome sequencing.</title>
        <authorList>
            <person name="Huff M."/>
            <person name="Hulse-Kemp A."/>
            <person name="Scheffler B."/>
            <person name="Youngblood R."/>
            <person name="Simpson S."/>
            <person name="Babiker E."/>
            <person name="Staton M."/>
        </authorList>
    </citation>
    <scope>NUCLEOTIDE SEQUENCE [LARGE SCALE GENOMIC DNA]</scope>
    <source>
        <tissue evidence="18">Leaf</tissue>
    </source>
</reference>
<dbReference type="EMBL" id="JARBHA010000018">
    <property type="protein sequence ID" value="KAJ9674418.1"/>
    <property type="molecule type" value="Genomic_DNA"/>
</dbReference>
<evidence type="ECO:0000256" key="9">
    <source>
        <dbReference type="ARBA" id="ARBA00023004"/>
    </source>
</evidence>
<keyword evidence="4 15" id="KW-0349">Heme</keyword>
<accession>A0AA38YPS8</accession>
<evidence type="ECO:0000256" key="11">
    <source>
        <dbReference type="ARBA" id="ARBA00023136"/>
    </source>
</evidence>
<protein>
    <recommendedName>
        <fullName evidence="14">(+)-abscisic acid 8'-hydroxylase</fullName>
        <ecNumber evidence="14">1.14.14.137</ecNumber>
    </recommendedName>
</protein>
<dbReference type="GO" id="GO:0016020">
    <property type="term" value="C:membrane"/>
    <property type="evidence" value="ECO:0007669"/>
    <property type="project" value="UniProtKB-SubCell"/>
</dbReference>
<evidence type="ECO:0000256" key="1">
    <source>
        <dbReference type="ARBA" id="ARBA00001971"/>
    </source>
</evidence>
<evidence type="ECO:0000256" key="5">
    <source>
        <dbReference type="ARBA" id="ARBA00022692"/>
    </source>
</evidence>
<keyword evidence="19" id="KW-1185">Reference proteome</keyword>
<evidence type="ECO:0000256" key="6">
    <source>
        <dbReference type="ARBA" id="ARBA00022723"/>
    </source>
</evidence>
<dbReference type="PRINTS" id="PR00385">
    <property type="entry name" value="P450"/>
</dbReference>
<feature type="binding site" description="axial binding residue" evidence="15">
    <location>
        <position position="416"/>
    </location>
    <ligand>
        <name>heme</name>
        <dbReference type="ChEBI" id="CHEBI:30413"/>
    </ligand>
    <ligandPart>
        <name>Fe</name>
        <dbReference type="ChEBI" id="CHEBI:18248"/>
    </ligandPart>
</feature>
<dbReference type="PROSITE" id="PS00086">
    <property type="entry name" value="CYTOCHROME_P450"/>
    <property type="match status" value="1"/>
</dbReference>
<evidence type="ECO:0000256" key="13">
    <source>
        <dbReference type="ARBA" id="ARBA00060633"/>
    </source>
</evidence>
<evidence type="ECO:0000313" key="19">
    <source>
        <dbReference type="Proteomes" id="UP001168098"/>
    </source>
</evidence>
<dbReference type="FunFam" id="1.10.630.10:FF:000014">
    <property type="entry name" value="Abscisic acid 8"/>
    <property type="match status" value="1"/>
</dbReference>